<evidence type="ECO:0000256" key="1">
    <source>
        <dbReference type="ARBA" id="ARBA00001353"/>
    </source>
</evidence>
<organism evidence="8 9">
    <name type="scientific">Thermostichus vulcanus str. 'Rupite'</name>
    <dbReference type="NCBI Taxonomy" id="2813851"/>
    <lineage>
        <taxon>Bacteria</taxon>
        <taxon>Bacillati</taxon>
        <taxon>Cyanobacteriota</taxon>
        <taxon>Cyanophyceae</taxon>
        <taxon>Thermostichales</taxon>
        <taxon>Thermostichaceae</taxon>
        <taxon>Thermostichus</taxon>
    </lineage>
</organism>
<dbReference type="SMART" id="SM00905">
    <property type="entry name" value="FolB"/>
    <property type="match status" value="1"/>
</dbReference>
<keyword evidence="9" id="KW-1185">Reference proteome</keyword>
<dbReference type="InterPro" id="IPR006156">
    <property type="entry name" value="Dihydroneopterin_aldolase"/>
</dbReference>
<comment type="catalytic activity">
    <reaction evidence="1 6">
        <text>7,8-dihydroneopterin = 6-hydroxymethyl-7,8-dihydropterin + glycolaldehyde</text>
        <dbReference type="Rhea" id="RHEA:10540"/>
        <dbReference type="ChEBI" id="CHEBI:17001"/>
        <dbReference type="ChEBI" id="CHEBI:17071"/>
        <dbReference type="ChEBI" id="CHEBI:44841"/>
        <dbReference type="EC" id="4.1.2.25"/>
    </reaction>
</comment>
<dbReference type="InterPro" id="IPR043133">
    <property type="entry name" value="GTP-CH-I_C/QueF"/>
</dbReference>
<protein>
    <recommendedName>
        <fullName evidence="6">7,8-dihydroneopterin aldolase</fullName>
        <ecNumber evidence="6">4.1.2.25</ecNumber>
    </recommendedName>
</protein>
<comment type="caution">
    <text evidence="8">The sequence shown here is derived from an EMBL/GenBank/DDBJ whole genome shotgun (WGS) entry which is preliminary data.</text>
</comment>
<dbReference type="EMBL" id="JAFIRA010000021">
    <property type="protein sequence ID" value="MCJ2543102.1"/>
    <property type="molecule type" value="Genomic_DNA"/>
</dbReference>
<dbReference type="Pfam" id="PF02152">
    <property type="entry name" value="FolB"/>
    <property type="match status" value="1"/>
</dbReference>
<keyword evidence="4 6" id="KW-0289">Folate biosynthesis</keyword>
<evidence type="ECO:0000256" key="6">
    <source>
        <dbReference type="RuleBase" id="RU362079"/>
    </source>
</evidence>
<proteinExistence type="inferred from homology"/>
<dbReference type="InterPro" id="IPR006157">
    <property type="entry name" value="FolB_dom"/>
</dbReference>
<sequence>MRDRLIVSGLRYYGYTGFDEAERALGQWFEVDFELWADLRPAAMSGQLCDTLDYRSAVAGIAELVRSNQFVLIESLAEAIAEMVLRETGASQAKIRLTKCHPPLPDLTGQVTIEIIRP</sequence>
<dbReference type="Gene3D" id="3.30.1130.10">
    <property type="match status" value="1"/>
</dbReference>
<keyword evidence="5 6" id="KW-0456">Lyase</keyword>
<dbReference type="NCBIfam" id="TIGR00525">
    <property type="entry name" value="folB"/>
    <property type="match status" value="1"/>
</dbReference>
<gene>
    <name evidence="8" type="primary">folB</name>
    <name evidence="8" type="ORF">JX360_09315</name>
</gene>
<dbReference type="SUPFAM" id="SSF55620">
    <property type="entry name" value="Tetrahydrobiopterin biosynthesis enzymes-like"/>
    <property type="match status" value="1"/>
</dbReference>
<accession>A0ABT0CBL0</accession>
<dbReference type="PANTHER" id="PTHR42844:SF1">
    <property type="entry name" value="DIHYDRONEOPTERIN ALDOLASE 1-RELATED"/>
    <property type="match status" value="1"/>
</dbReference>
<dbReference type="CDD" id="cd00534">
    <property type="entry name" value="DHNA_DHNTPE"/>
    <property type="match status" value="1"/>
</dbReference>
<evidence type="ECO:0000256" key="4">
    <source>
        <dbReference type="ARBA" id="ARBA00022909"/>
    </source>
</evidence>
<evidence type="ECO:0000256" key="2">
    <source>
        <dbReference type="ARBA" id="ARBA00005013"/>
    </source>
</evidence>
<evidence type="ECO:0000313" key="8">
    <source>
        <dbReference type="EMBL" id="MCJ2543102.1"/>
    </source>
</evidence>
<evidence type="ECO:0000256" key="5">
    <source>
        <dbReference type="ARBA" id="ARBA00023239"/>
    </source>
</evidence>
<dbReference type="GO" id="GO:0004150">
    <property type="term" value="F:dihydroneopterin aldolase activity"/>
    <property type="evidence" value="ECO:0007669"/>
    <property type="project" value="UniProtKB-EC"/>
</dbReference>
<name>A0ABT0CBL0_THEVL</name>
<dbReference type="Proteomes" id="UP000830835">
    <property type="component" value="Unassembled WGS sequence"/>
</dbReference>
<evidence type="ECO:0000313" key="9">
    <source>
        <dbReference type="Proteomes" id="UP000830835"/>
    </source>
</evidence>
<dbReference type="PANTHER" id="PTHR42844">
    <property type="entry name" value="DIHYDRONEOPTERIN ALDOLASE 1-RELATED"/>
    <property type="match status" value="1"/>
</dbReference>
<comment type="pathway">
    <text evidence="2 6">Cofactor biosynthesis; tetrahydrofolate biosynthesis; 2-amino-4-hydroxy-6-hydroxymethyl-7,8-dihydropteridine diphosphate from 7,8-dihydroneopterin triphosphate: step 3/4.</text>
</comment>
<comment type="function">
    <text evidence="6">Catalyzes the conversion of 7,8-dihydroneopterin to 6-hydroxymethyl-7,8-dihydropterin.</text>
</comment>
<evidence type="ECO:0000259" key="7">
    <source>
        <dbReference type="SMART" id="SM00905"/>
    </source>
</evidence>
<dbReference type="NCBIfam" id="TIGR00526">
    <property type="entry name" value="folB_dom"/>
    <property type="match status" value="1"/>
</dbReference>
<feature type="domain" description="Dihydroneopterin aldolase/epimerase" evidence="7">
    <location>
        <begin position="5"/>
        <end position="117"/>
    </location>
</feature>
<comment type="similarity">
    <text evidence="3 6">Belongs to the DHNA family.</text>
</comment>
<evidence type="ECO:0000256" key="3">
    <source>
        <dbReference type="ARBA" id="ARBA00005708"/>
    </source>
</evidence>
<reference evidence="8" key="1">
    <citation type="submission" date="2021-02" db="EMBL/GenBank/DDBJ databases">
        <title>The CRISPR/cas machinery reduction and long-range gene transfer in the hot spring cyanobacterium Synechococcus.</title>
        <authorList>
            <person name="Dvorak P."/>
            <person name="Jahodarova E."/>
            <person name="Hasler P."/>
            <person name="Poulickova A."/>
        </authorList>
    </citation>
    <scope>NUCLEOTIDE SEQUENCE</scope>
    <source>
        <strain evidence="8">Rupite</strain>
    </source>
</reference>
<dbReference type="EC" id="4.1.2.25" evidence="6"/>